<dbReference type="PANTHER" id="PTHR30435">
    <property type="entry name" value="FLAGELLAR PROTEIN"/>
    <property type="match status" value="1"/>
</dbReference>
<dbReference type="RefSeq" id="WP_021777225.1">
    <property type="nucleotide sequence ID" value="NZ_AWXE01000004.1"/>
</dbReference>
<evidence type="ECO:0000259" key="5">
    <source>
        <dbReference type="Pfam" id="PF00460"/>
    </source>
</evidence>
<dbReference type="GO" id="GO:0004357">
    <property type="term" value="F:glutamate-cysteine ligase activity"/>
    <property type="evidence" value="ECO:0007669"/>
    <property type="project" value="UniProtKB-EC"/>
</dbReference>
<dbReference type="InterPro" id="IPR053967">
    <property type="entry name" value="LlgE_F_G-like_D1"/>
</dbReference>
<protein>
    <submittedName>
        <fullName evidence="8">Putative glutathione synthetase protein</fullName>
        <ecNumber evidence="8">6.3.2.2</ecNumber>
    </submittedName>
</protein>
<feature type="domain" description="Flagellar hook protein FlgE/F/G-like D1" evidence="7">
    <location>
        <begin position="82"/>
        <end position="161"/>
    </location>
</feature>
<name>U2XU74_9PROT</name>
<dbReference type="GO" id="GO:0009425">
    <property type="term" value="C:bacterial-type flagellum basal body"/>
    <property type="evidence" value="ECO:0007669"/>
    <property type="project" value="UniProtKB-SubCell"/>
</dbReference>
<comment type="caution">
    <text evidence="8">The sequence shown here is derived from an EMBL/GenBank/DDBJ whole genome shotgun (WGS) entry which is preliminary data.</text>
</comment>
<evidence type="ECO:0000256" key="4">
    <source>
        <dbReference type="RuleBase" id="RU362116"/>
    </source>
</evidence>
<dbReference type="Pfam" id="PF06429">
    <property type="entry name" value="Flg_bbr_C"/>
    <property type="match status" value="1"/>
</dbReference>
<evidence type="ECO:0000256" key="2">
    <source>
        <dbReference type="ARBA" id="ARBA00009677"/>
    </source>
</evidence>
<keyword evidence="8" id="KW-0436">Ligase</keyword>
<reference evidence="8 9" key="1">
    <citation type="journal article" date="2014" name="FEMS Microbiol. Ecol.">
        <title>Genomic differentiation among two strains of the PS1 clade isolated from geographically separated marine habitats.</title>
        <authorList>
            <person name="Jimenez-Infante F."/>
            <person name="Ngugi D.K."/>
            <person name="Alam I."/>
            <person name="Rashid M."/>
            <person name="Baalawi W."/>
            <person name="Kamau A.A."/>
            <person name="Bajic V.B."/>
            <person name="Stingl U."/>
        </authorList>
    </citation>
    <scope>NUCLEOTIDE SEQUENCE [LARGE SCALE GENOMIC DNA]</scope>
    <source>
        <strain evidence="8 9">RS24</strain>
    </source>
</reference>
<evidence type="ECO:0000313" key="9">
    <source>
        <dbReference type="Proteomes" id="UP000016762"/>
    </source>
</evidence>
<dbReference type="Pfam" id="PF22692">
    <property type="entry name" value="LlgE_F_G_D1"/>
    <property type="match status" value="1"/>
</dbReference>
<comment type="similarity">
    <text evidence="2 4">Belongs to the flagella basal body rod proteins family.</text>
</comment>
<accession>U2XU74</accession>
<sequence>MVAIYKSGMNAALQDIAVISNNIANAGTVSFKRSDTIFEDIYATEKNRTSNLQLGNGVQRLEPRRAHQQGSFIMTNAALDLAINGEGFFAIKNPNNPDEIKYTRNGSINLTNEGELVTMDGFKYLDEENNEVKIPFTVVDSEENIRRLSAINVAANGSIQVDYGQGVSVKVATVGLSTFKDETKLRNDGNTNYIVTPESGQPVVSAPQDSATGTGSIQSGALEAANVDTTNEIARLLRAQQAFSGSSRIMQADVDMIRRLID</sequence>
<dbReference type="EC" id="6.3.2.2" evidence="8"/>
<dbReference type="OrthoDB" id="9804559at2"/>
<evidence type="ECO:0000256" key="1">
    <source>
        <dbReference type="ARBA" id="ARBA00004117"/>
    </source>
</evidence>
<gene>
    <name evidence="8" type="primary">gshA</name>
    <name evidence="8" type="ORF">RS24_01244</name>
</gene>
<dbReference type="STRING" id="1397666.RS24_01244"/>
<dbReference type="SUPFAM" id="SSF117143">
    <property type="entry name" value="Flagellar hook protein flgE"/>
    <property type="match status" value="1"/>
</dbReference>
<keyword evidence="3 4" id="KW-0975">Bacterial flagellum</keyword>
<evidence type="ECO:0000256" key="3">
    <source>
        <dbReference type="ARBA" id="ARBA00023143"/>
    </source>
</evidence>
<dbReference type="Pfam" id="PF00460">
    <property type="entry name" value="Flg_bb_rod"/>
    <property type="match status" value="1"/>
</dbReference>
<dbReference type="PANTHER" id="PTHR30435:SF19">
    <property type="entry name" value="FLAGELLAR BASAL-BODY ROD PROTEIN FLGG"/>
    <property type="match status" value="1"/>
</dbReference>
<dbReference type="NCBIfam" id="TIGR03506">
    <property type="entry name" value="FlgEFG_subfam"/>
    <property type="match status" value="2"/>
</dbReference>
<feature type="domain" description="Flagellar basal-body/hook protein C-terminal" evidence="6">
    <location>
        <begin position="218"/>
        <end position="261"/>
    </location>
</feature>
<dbReference type="AlphaFoldDB" id="U2XU74"/>
<evidence type="ECO:0000259" key="6">
    <source>
        <dbReference type="Pfam" id="PF06429"/>
    </source>
</evidence>
<dbReference type="InterPro" id="IPR001444">
    <property type="entry name" value="Flag_bb_rod_N"/>
</dbReference>
<dbReference type="GO" id="GO:0071978">
    <property type="term" value="P:bacterial-type flagellum-dependent swarming motility"/>
    <property type="evidence" value="ECO:0007669"/>
    <property type="project" value="TreeGrafter"/>
</dbReference>
<dbReference type="EMBL" id="AWXE01000004">
    <property type="protein sequence ID" value="ERL46246.1"/>
    <property type="molecule type" value="Genomic_DNA"/>
</dbReference>
<dbReference type="Proteomes" id="UP000016762">
    <property type="component" value="Unassembled WGS sequence"/>
</dbReference>
<dbReference type="eggNOG" id="COG4786">
    <property type="taxonomic scope" value="Bacteria"/>
</dbReference>
<dbReference type="InterPro" id="IPR020013">
    <property type="entry name" value="Flagellar_FlgE/F/G"/>
</dbReference>
<keyword evidence="9" id="KW-1185">Reference proteome</keyword>
<organism evidence="8 9">
    <name type="scientific">Candidatus Micropelagius thuwalensis</name>
    <dbReference type="NCBI Taxonomy" id="1397666"/>
    <lineage>
        <taxon>Bacteria</taxon>
        <taxon>Pseudomonadati</taxon>
        <taxon>Pseudomonadota</taxon>
        <taxon>Alphaproteobacteria</taxon>
        <taxon>PS1 clade</taxon>
        <taxon>Candidatus Micropelagius</taxon>
    </lineage>
</organism>
<comment type="subcellular location">
    <subcellularLocation>
        <location evidence="1 4">Bacterial flagellum basal body</location>
    </subcellularLocation>
</comment>
<evidence type="ECO:0000313" key="8">
    <source>
        <dbReference type="EMBL" id="ERL46246.1"/>
    </source>
</evidence>
<evidence type="ECO:0000259" key="7">
    <source>
        <dbReference type="Pfam" id="PF22692"/>
    </source>
</evidence>
<feature type="domain" description="Flagellar basal body rod protein N-terminal" evidence="5">
    <location>
        <begin position="7"/>
        <end position="32"/>
    </location>
</feature>
<proteinExistence type="inferred from homology"/>
<dbReference type="InterPro" id="IPR037925">
    <property type="entry name" value="FlgE/F/G-like"/>
</dbReference>
<dbReference type="InterPro" id="IPR010930">
    <property type="entry name" value="Flg_bb/hook_C_dom"/>
</dbReference>